<sequence length="477" mass="54427">LFEWYLIHYILNCEHIKEKMNLAHNKIHCLVIPFPTQGHINPMLQFSKRLQHKGIEITLVPTTHIFKKSMQELTSSITLEPISDGYDDVNGLFCAKSIETYLESYQKVGSQAIIQLIEKLKNKGNPINCVIYDSFMPWILDVAKMFGLVSCVFFTMSCAVENIFYHTQLKELKLPVEGHQVLLPGLPPLVPSDLPSFVNDLGSYPPFLKMLVDQFSNIQEADWILCNTIYELEKHEVDWITKRLSLRTIGPTIPSMYVDKRVENDNSYGLSMYTPKTDVCMKWLSDCDDGSVVYVSFGSMAELKEEQMKEIACGLKKSNHNFLWVVRESEEPKIPKDFLENITKEKGLVVTWCPQLDVLVHKAIGCFMTHCGWNSTLEALSLGVPMVAIPIWTDQCTNAKYVMDIWEMGIKAQANEKGVAKQEVVEHCIKEVMEGERGKEIRKNATKWREVTKKAMDEGGSSDRNINEFIAKLVNVS</sequence>
<reference evidence="7 8" key="1">
    <citation type="submission" date="2020-09" db="EMBL/GenBank/DDBJ databases">
        <title>De no assembly of potato wild relative species, Solanum commersonii.</title>
        <authorList>
            <person name="Cho K."/>
        </authorList>
    </citation>
    <scope>NUCLEOTIDE SEQUENCE [LARGE SCALE GENOMIC DNA]</scope>
    <source>
        <strain evidence="7">LZ3.2</strain>
        <tissue evidence="7">Leaf</tissue>
    </source>
</reference>
<dbReference type="GO" id="GO:0080044">
    <property type="term" value="F:quercetin 7-O-glucosyltransferase activity"/>
    <property type="evidence" value="ECO:0007669"/>
    <property type="project" value="TreeGrafter"/>
</dbReference>
<dbReference type="FunFam" id="3.40.50.2000:FF:000019">
    <property type="entry name" value="Glycosyltransferase"/>
    <property type="match status" value="1"/>
</dbReference>
<dbReference type="EMBL" id="JACXVP010000006">
    <property type="protein sequence ID" value="KAG5598423.1"/>
    <property type="molecule type" value="Genomic_DNA"/>
</dbReference>
<dbReference type="PANTHER" id="PTHR11926:SF1558">
    <property type="entry name" value="GLYCOSYLTRANSFERASE"/>
    <property type="match status" value="1"/>
</dbReference>
<dbReference type="InterPro" id="IPR035595">
    <property type="entry name" value="UDP_glycos_trans_CS"/>
</dbReference>
<dbReference type="CDD" id="cd03784">
    <property type="entry name" value="GT1_Gtf-like"/>
    <property type="match status" value="1"/>
</dbReference>
<evidence type="ECO:0000256" key="5">
    <source>
        <dbReference type="RuleBase" id="RU362057"/>
    </source>
</evidence>
<dbReference type="SUPFAM" id="SSF53756">
    <property type="entry name" value="UDP-Glycosyltransferase/glycogen phosphorylase"/>
    <property type="match status" value="1"/>
</dbReference>
<comment type="similarity">
    <text evidence="1 4">Belongs to the UDP-glycosyltransferase family.</text>
</comment>
<accession>A0A9J5YF27</accession>
<dbReference type="AlphaFoldDB" id="A0A9J5YF27"/>
<proteinExistence type="inferred from homology"/>
<dbReference type="GO" id="GO:0080043">
    <property type="term" value="F:quercetin 3-O-glucosyltransferase activity"/>
    <property type="evidence" value="ECO:0007669"/>
    <property type="project" value="TreeGrafter"/>
</dbReference>
<evidence type="ECO:0000256" key="3">
    <source>
        <dbReference type="ARBA" id="ARBA00022679"/>
    </source>
</evidence>
<keyword evidence="8" id="KW-1185">Reference proteome</keyword>
<dbReference type="InterPro" id="IPR058980">
    <property type="entry name" value="Glyco_transf_N"/>
</dbReference>
<dbReference type="EC" id="2.4.1.-" evidence="5"/>
<organism evidence="7 8">
    <name type="scientific">Solanum commersonii</name>
    <name type="common">Commerson's wild potato</name>
    <name type="synonym">Commerson's nightshade</name>
    <dbReference type="NCBI Taxonomy" id="4109"/>
    <lineage>
        <taxon>Eukaryota</taxon>
        <taxon>Viridiplantae</taxon>
        <taxon>Streptophyta</taxon>
        <taxon>Embryophyta</taxon>
        <taxon>Tracheophyta</taxon>
        <taxon>Spermatophyta</taxon>
        <taxon>Magnoliopsida</taxon>
        <taxon>eudicotyledons</taxon>
        <taxon>Gunneridae</taxon>
        <taxon>Pentapetalae</taxon>
        <taxon>asterids</taxon>
        <taxon>lamiids</taxon>
        <taxon>Solanales</taxon>
        <taxon>Solanaceae</taxon>
        <taxon>Solanoideae</taxon>
        <taxon>Solaneae</taxon>
        <taxon>Solanum</taxon>
    </lineage>
</organism>
<keyword evidence="3 4" id="KW-0808">Transferase</keyword>
<dbReference type="Pfam" id="PF26168">
    <property type="entry name" value="Glyco_transf_N"/>
    <property type="match status" value="1"/>
</dbReference>
<dbReference type="FunFam" id="3.40.50.2000:FF:000057">
    <property type="entry name" value="Glycosyltransferase"/>
    <property type="match status" value="1"/>
</dbReference>
<dbReference type="OrthoDB" id="1249206at2759"/>
<evidence type="ECO:0000256" key="1">
    <source>
        <dbReference type="ARBA" id="ARBA00009995"/>
    </source>
</evidence>
<evidence type="ECO:0000313" key="8">
    <source>
        <dbReference type="Proteomes" id="UP000824120"/>
    </source>
</evidence>
<dbReference type="Pfam" id="PF00201">
    <property type="entry name" value="UDPGT"/>
    <property type="match status" value="1"/>
</dbReference>
<dbReference type="InterPro" id="IPR002213">
    <property type="entry name" value="UDP_glucos_trans"/>
</dbReference>
<dbReference type="PROSITE" id="PS00375">
    <property type="entry name" value="UDPGT"/>
    <property type="match status" value="1"/>
</dbReference>
<evidence type="ECO:0000256" key="4">
    <source>
        <dbReference type="RuleBase" id="RU003718"/>
    </source>
</evidence>
<feature type="non-terminal residue" evidence="7">
    <location>
        <position position="1"/>
    </location>
</feature>
<keyword evidence="2 4" id="KW-0328">Glycosyltransferase</keyword>
<comment type="caution">
    <text evidence="7">The sequence shown here is derived from an EMBL/GenBank/DDBJ whole genome shotgun (WGS) entry which is preliminary data.</text>
</comment>
<evidence type="ECO:0000256" key="2">
    <source>
        <dbReference type="ARBA" id="ARBA00022676"/>
    </source>
</evidence>
<protein>
    <recommendedName>
        <fullName evidence="5">Glycosyltransferase</fullName>
        <ecNumber evidence="5">2.4.1.-</ecNumber>
    </recommendedName>
</protein>
<feature type="domain" description="Glycosyltransferase N-terminal" evidence="6">
    <location>
        <begin position="26"/>
        <end position="65"/>
    </location>
</feature>
<dbReference type="Proteomes" id="UP000824120">
    <property type="component" value="Chromosome 6"/>
</dbReference>
<dbReference type="Gene3D" id="3.40.50.2000">
    <property type="entry name" value="Glycogen Phosphorylase B"/>
    <property type="match status" value="2"/>
</dbReference>
<dbReference type="PANTHER" id="PTHR11926">
    <property type="entry name" value="GLUCOSYL/GLUCURONOSYL TRANSFERASES"/>
    <property type="match status" value="1"/>
</dbReference>
<name>A0A9J5YF27_SOLCO</name>
<gene>
    <name evidence="7" type="ORF">H5410_029793</name>
</gene>
<evidence type="ECO:0000313" key="7">
    <source>
        <dbReference type="EMBL" id="KAG5598423.1"/>
    </source>
</evidence>
<evidence type="ECO:0000259" key="6">
    <source>
        <dbReference type="Pfam" id="PF26168"/>
    </source>
</evidence>